<dbReference type="PROSITE" id="PS50026">
    <property type="entry name" value="EGF_3"/>
    <property type="match status" value="1"/>
</dbReference>
<dbReference type="InterPro" id="IPR000884">
    <property type="entry name" value="TSP1_rpt"/>
</dbReference>
<dbReference type="InterPro" id="IPR051418">
    <property type="entry name" value="Spondin/Thrombospondin_T1"/>
</dbReference>
<dbReference type="PROSITE" id="PS00022">
    <property type="entry name" value="EGF_1"/>
    <property type="match status" value="1"/>
</dbReference>
<feature type="domain" description="EGF-like" evidence="4">
    <location>
        <begin position="555"/>
        <end position="595"/>
    </location>
</feature>
<keyword evidence="3" id="KW-0472">Membrane</keyword>
<dbReference type="GO" id="GO:0005509">
    <property type="term" value="F:calcium ion binding"/>
    <property type="evidence" value="ECO:0007669"/>
    <property type="project" value="InterPro"/>
</dbReference>
<evidence type="ECO:0000313" key="5">
    <source>
        <dbReference type="EMBL" id="OII76843.1"/>
    </source>
</evidence>
<dbReference type="Pfam" id="PF00090">
    <property type="entry name" value="TSP_1"/>
    <property type="match status" value="2"/>
</dbReference>
<feature type="transmembrane region" description="Helical" evidence="3">
    <location>
        <begin position="604"/>
        <end position="625"/>
    </location>
</feature>
<evidence type="ECO:0000259" key="4">
    <source>
        <dbReference type="PROSITE" id="PS50026"/>
    </source>
</evidence>
<gene>
    <name evidence="5" type="ORF">cand_024180</name>
</gene>
<dbReference type="SUPFAM" id="SSF57196">
    <property type="entry name" value="EGF/Laminin"/>
    <property type="match status" value="1"/>
</dbReference>
<dbReference type="InterPro" id="IPR000742">
    <property type="entry name" value="EGF"/>
</dbReference>
<dbReference type="Proteomes" id="UP000186804">
    <property type="component" value="Unassembled WGS sequence"/>
</dbReference>
<comment type="caution">
    <text evidence="2">Lacks conserved residue(s) required for the propagation of feature annotation.</text>
</comment>
<sequence>MLYTIINISSTLLKNYYLRSWLFLLYLTFFLISSKFIYSLPPSYQWTNAWTDVTDQGAEYIFTNTTQPWFDGISFRVSEFIFTKDKDTIVTIYNGNNIHCKLSIDYKSQLVIAESSSESGEYNINQYTFFPFTYEPQNIKMDIAVEKLIWPGGFYFYIVGNGPYYYCRSVTYVPITNIKWGSNQLRNFTVKRNIPLGDPYRRIYIADGWPRMMDFVNNNLYYVNNTVVDKTTGTPTSDRIPTKYKSWPYGMDAHIFGSGMWPTNQYSYRWNLTIAVMASTDNTDYYYRLDNYFTHFGYNKMCTINRNTIYNNHNLTNDRPYAFDTDYGAQPFTVVLINQPFGVELFAREMLWTPGGGYTCGRYDYNAQSFGIFTTQQEYFRRVAPRYGVTPVNCEYSQWSAWMPCSSTCKGGTTYRWRYPLSEIMAGGLECPNTMQESLCNVNITCSPCEFGEWSAWSECSATCQGGILTRTRTLINNITDCMNMVSQSMSCNNIPCPINCILSEWSSWTLCPNNSCSATKSRYRITVTESQYGGIPCPPEEQLTQVTLCLENCTNICEETTGSAICQNGGKCINYGIGQYICKCKPGYFGVNCEISSENTVNIVVGTSIAGVVTLIGISIWYFANRT</sequence>
<dbReference type="PROSITE" id="PS01186">
    <property type="entry name" value="EGF_2"/>
    <property type="match status" value="1"/>
</dbReference>
<dbReference type="EMBL" id="LRBS01000049">
    <property type="protein sequence ID" value="OII76843.1"/>
    <property type="molecule type" value="Genomic_DNA"/>
</dbReference>
<feature type="transmembrane region" description="Helical" evidence="3">
    <location>
        <begin position="21"/>
        <end position="38"/>
    </location>
</feature>
<dbReference type="SUPFAM" id="SSF82895">
    <property type="entry name" value="TSP-1 type 1 repeat"/>
    <property type="match status" value="3"/>
</dbReference>
<reference evidence="5 6" key="1">
    <citation type="submission" date="2016-10" db="EMBL/GenBank/DDBJ databases">
        <title>Reductive evolution of mitochondrial metabolism and differential evolution of invasion-related proteins in Cryptosporidium.</title>
        <authorList>
            <person name="Liu S."/>
            <person name="Roellig D.M."/>
            <person name="Guo Y."/>
            <person name="Li N."/>
            <person name="Frace M.A."/>
            <person name="Tang K."/>
            <person name="Zhang L."/>
            <person name="Feng Y."/>
            <person name="Xiao L."/>
        </authorList>
    </citation>
    <scope>NUCLEOTIDE SEQUENCE [LARGE SCALE GENOMIC DNA]</scope>
    <source>
        <strain evidence="5">30847</strain>
    </source>
</reference>
<name>A0A1J4MTS2_9CRYT</name>
<dbReference type="AlphaFoldDB" id="A0A1J4MTS2"/>
<dbReference type="Gene3D" id="2.10.25.10">
    <property type="entry name" value="Laminin"/>
    <property type="match status" value="1"/>
</dbReference>
<dbReference type="Pfam" id="PF00008">
    <property type="entry name" value="EGF"/>
    <property type="match status" value="1"/>
</dbReference>
<dbReference type="PANTHER" id="PTHR11311">
    <property type="entry name" value="SPONDIN"/>
    <property type="match status" value="1"/>
</dbReference>
<accession>A0A1J4MTS2</accession>
<keyword evidence="3" id="KW-1133">Transmembrane helix</keyword>
<dbReference type="InterPro" id="IPR001881">
    <property type="entry name" value="EGF-like_Ca-bd_dom"/>
</dbReference>
<proteinExistence type="predicted"/>
<organism evidence="5 6">
    <name type="scientific">Cryptosporidium andersoni</name>
    <dbReference type="NCBI Taxonomy" id="117008"/>
    <lineage>
        <taxon>Eukaryota</taxon>
        <taxon>Sar</taxon>
        <taxon>Alveolata</taxon>
        <taxon>Apicomplexa</taxon>
        <taxon>Conoidasida</taxon>
        <taxon>Coccidia</taxon>
        <taxon>Eucoccidiorida</taxon>
        <taxon>Eimeriorina</taxon>
        <taxon>Cryptosporidiidae</taxon>
        <taxon>Cryptosporidium</taxon>
    </lineage>
</organism>
<dbReference type="CDD" id="cd00054">
    <property type="entry name" value="EGF_CA"/>
    <property type="match status" value="1"/>
</dbReference>
<dbReference type="SMART" id="SM00209">
    <property type="entry name" value="TSP1"/>
    <property type="match status" value="3"/>
</dbReference>
<evidence type="ECO:0000256" key="2">
    <source>
        <dbReference type="PROSITE-ProRule" id="PRU00076"/>
    </source>
</evidence>
<dbReference type="VEuPathDB" id="CryptoDB:cand_024180"/>
<dbReference type="GeneID" id="92366602"/>
<protein>
    <submittedName>
        <fullName evidence="5">Thrombospondin type 1 domain-containing protein</fullName>
    </submittedName>
</protein>
<evidence type="ECO:0000313" key="6">
    <source>
        <dbReference type="Proteomes" id="UP000186804"/>
    </source>
</evidence>
<feature type="disulfide bond" evidence="2">
    <location>
        <begin position="585"/>
        <end position="594"/>
    </location>
</feature>
<dbReference type="SMART" id="SM00179">
    <property type="entry name" value="EGF_CA"/>
    <property type="match status" value="1"/>
</dbReference>
<evidence type="ECO:0000256" key="1">
    <source>
        <dbReference type="ARBA" id="ARBA00023157"/>
    </source>
</evidence>
<dbReference type="OrthoDB" id="336181at2759"/>
<dbReference type="PANTHER" id="PTHR11311:SF15">
    <property type="entry name" value="SPONDIN-2"/>
    <property type="match status" value="1"/>
</dbReference>
<dbReference type="Gene3D" id="2.20.100.10">
    <property type="entry name" value="Thrombospondin type-1 (TSP1) repeat"/>
    <property type="match status" value="3"/>
</dbReference>
<dbReference type="InterPro" id="IPR036383">
    <property type="entry name" value="TSP1_rpt_sf"/>
</dbReference>
<keyword evidence="1 2" id="KW-1015">Disulfide bond</keyword>
<evidence type="ECO:0000256" key="3">
    <source>
        <dbReference type="SAM" id="Phobius"/>
    </source>
</evidence>
<dbReference type="RefSeq" id="XP_067068689.1">
    <property type="nucleotide sequence ID" value="XM_067212648.1"/>
</dbReference>
<keyword evidence="2" id="KW-0245">EGF-like domain</keyword>
<comment type="caution">
    <text evidence="5">The sequence shown here is derived from an EMBL/GenBank/DDBJ whole genome shotgun (WGS) entry which is preliminary data.</text>
</comment>
<dbReference type="PROSITE" id="PS50092">
    <property type="entry name" value="TSP1"/>
    <property type="match status" value="3"/>
</dbReference>
<keyword evidence="3" id="KW-0812">Transmembrane</keyword>
<dbReference type="SMART" id="SM00181">
    <property type="entry name" value="EGF"/>
    <property type="match status" value="1"/>
</dbReference>
<keyword evidence="6" id="KW-1185">Reference proteome</keyword>